<dbReference type="InterPro" id="IPR011032">
    <property type="entry name" value="GroES-like_sf"/>
</dbReference>
<dbReference type="OrthoDB" id="201656at2759"/>
<evidence type="ECO:0000259" key="2">
    <source>
        <dbReference type="SMART" id="SM00829"/>
    </source>
</evidence>
<feature type="domain" description="Enoyl reductase (ER)" evidence="2">
    <location>
        <begin position="10"/>
        <end position="302"/>
    </location>
</feature>
<reference evidence="3 4" key="1">
    <citation type="submission" date="2014-11" db="EMBL/GenBank/DDBJ databases">
        <authorList>
            <person name="Zhu J."/>
            <person name="Qi W."/>
            <person name="Song R."/>
        </authorList>
    </citation>
    <scope>NUCLEOTIDE SEQUENCE [LARGE SCALE GENOMIC DNA]</scope>
</reference>
<dbReference type="Gene3D" id="3.40.50.720">
    <property type="entry name" value="NAD(P)-binding Rossmann-like Domain"/>
    <property type="match status" value="1"/>
</dbReference>
<dbReference type="InterPro" id="IPR013154">
    <property type="entry name" value="ADH-like_N"/>
</dbReference>
<dbReference type="GO" id="GO:0016628">
    <property type="term" value="F:oxidoreductase activity, acting on the CH-CH group of donors, NAD or NADP as acceptor"/>
    <property type="evidence" value="ECO:0007669"/>
    <property type="project" value="InterPro"/>
</dbReference>
<dbReference type="SUPFAM" id="SSF51735">
    <property type="entry name" value="NAD(P)-binding Rossmann-fold domains"/>
    <property type="match status" value="1"/>
</dbReference>
<sequence>MEAWVQTGYGGPEVLERRSFPRPSPGANQVLVKIKAAALNPIDIARRTGLVAAFINDTFPFVPGYDFSGTVVGVGRDVTKWQEGMDVYGYVHERGVCPQRYGTFAEYTAVNEAFIAEKPASLTHQECASLPTAVMTSLQVLDSLAIPPDARVLWTAGAGGIGTTAIQLMKHYIGVKHIATTASGEEKAQLLKQLGANIVVDYTKQKVTDVLSDYDFAVDATGDWDSCLAIAGSVLTIRGGINRPASVPFFTVRARGSDLYRVRELYERGVVRPVVDSVFPFDSLPEAFSRLETGRVTGKVVLRGRDE</sequence>
<dbReference type="InterPro" id="IPR020843">
    <property type="entry name" value="ER"/>
</dbReference>
<dbReference type="VEuPathDB" id="CryptoDB:Vbra_6863"/>
<dbReference type="PhylomeDB" id="A0A0G4EAF6"/>
<dbReference type="InterPro" id="IPR044626">
    <property type="entry name" value="AOR-like"/>
</dbReference>
<proteinExistence type="predicted"/>
<dbReference type="EMBL" id="CDMY01000091">
    <property type="protein sequence ID" value="CEL92585.1"/>
    <property type="molecule type" value="Genomic_DNA"/>
</dbReference>
<keyword evidence="1" id="KW-0560">Oxidoreductase</keyword>
<dbReference type="InParanoid" id="A0A0G4EAF6"/>
<dbReference type="SMART" id="SM00829">
    <property type="entry name" value="PKS_ER"/>
    <property type="match status" value="1"/>
</dbReference>
<dbReference type="Pfam" id="PF08240">
    <property type="entry name" value="ADH_N"/>
    <property type="match status" value="1"/>
</dbReference>
<dbReference type="Gene3D" id="3.90.180.10">
    <property type="entry name" value="Medium-chain alcohol dehydrogenases, catalytic domain"/>
    <property type="match status" value="1"/>
</dbReference>
<organism evidence="3 4">
    <name type="scientific">Vitrella brassicaformis (strain CCMP3155)</name>
    <dbReference type="NCBI Taxonomy" id="1169540"/>
    <lineage>
        <taxon>Eukaryota</taxon>
        <taxon>Sar</taxon>
        <taxon>Alveolata</taxon>
        <taxon>Colpodellida</taxon>
        <taxon>Vitrellaceae</taxon>
        <taxon>Vitrella</taxon>
    </lineage>
</organism>
<dbReference type="SUPFAM" id="SSF50129">
    <property type="entry name" value="GroES-like"/>
    <property type="match status" value="1"/>
</dbReference>
<dbReference type="InterPro" id="IPR036291">
    <property type="entry name" value="NAD(P)-bd_dom_sf"/>
</dbReference>
<name>A0A0G4EAF6_VITBC</name>
<dbReference type="Proteomes" id="UP000041254">
    <property type="component" value="Unassembled WGS sequence"/>
</dbReference>
<accession>A0A0G4EAF6</accession>
<dbReference type="OMA" id="QGTYSEY"/>
<dbReference type="CDD" id="cd05289">
    <property type="entry name" value="MDR_like_2"/>
    <property type="match status" value="1"/>
</dbReference>
<keyword evidence="4" id="KW-1185">Reference proteome</keyword>
<gene>
    <name evidence="3" type="ORF">Vbra_6863</name>
</gene>
<protein>
    <recommendedName>
        <fullName evidence="2">Enoyl reductase (ER) domain-containing protein</fullName>
    </recommendedName>
</protein>
<dbReference type="PANTHER" id="PTHR44573">
    <property type="entry name" value="NADPH-DEPENDENT ALKENAL/ONE OXIDOREDUCTASE, CHLOROPLASTIC"/>
    <property type="match status" value="1"/>
</dbReference>
<dbReference type="STRING" id="1169540.A0A0G4EAF6"/>
<evidence type="ECO:0000256" key="1">
    <source>
        <dbReference type="ARBA" id="ARBA00023002"/>
    </source>
</evidence>
<dbReference type="AlphaFoldDB" id="A0A0G4EAF6"/>
<evidence type="ECO:0000313" key="4">
    <source>
        <dbReference type="Proteomes" id="UP000041254"/>
    </source>
</evidence>
<dbReference type="Pfam" id="PF13602">
    <property type="entry name" value="ADH_zinc_N_2"/>
    <property type="match status" value="1"/>
</dbReference>
<evidence type="ECO:0000313" key="3">
    <source>
        <dbReference type="EMBL" id="CEL92585.1"/>
    </source>
</evidence>
<dbReference type="PANTHER" id="PTHR44573:SF4">
    <property type="entry name" value="2-METHYLENE-FURAN-3-ONE REDUCTASE-LIKE"/>
    <property type="match status" value="1"/>
</dbReference>